<evidence type="ECO:0000256" key="3">
    <source>
        <dbReference type="ARBA" id="ARBA00022512"/>
    </source>
</evidence>
<evidence type="ECO:0000256" key="7">
    <source>
        <dbReference type="RuleBase" id="RU365009"/>
    </source>
</evidence>
<feature type="chain" id="PRO_5034997685" description="Hydrophobin" evidence="7">
    <location>
        <begin position="20"/>
        <end position="111"/>
    </location>
</feature>
<evidence type="ECO:0000256" key="6">
    <source>
        <dbReference type="ARBA" id="ARBA00023157"/>
    </source>
</evidence>
<comment type="caution">
    <text evidence="8">The sequence shown here is derived from an EMBL/GenBank/DDBJ whole genome shotgun (WGS) entry which is preliminary data.</text>
</comment>
<dbReference type="CDD" id="cd23507">
    <property type="entry name" value="hydrophobin_I"/>
    <property type="match status" value="1"/>
</dbReference>
<evidence type="ECO:0000256" key="2">
    <source>
        <dbReference type="ARBA" id="ARBA00010446"/>
    </source>
</evidence>
<name>A0A8H5G3Z7_9AGAR</name>
<evidence type="ECO:0000256" key="4">
    <source>
        <dbReference type="ARBA" id="ARBA00022525"/>
    </source>
</evidence>
<evidence type="ECO:0000313" key="9">
    <source>
        <dbReference type="Proteomes" id="UP000559027"/>
    </source>
</evidence>
<dbReference type="GO" id="GO:0005199">
    <property type="term" value="F:structural constituent of cell wall"/>
    <property type="evidence" value="ECO:0007669"/>
    <property type="project" value="InterPro"/>
</dbReference>
<keyword evidence="5 7" id="KW-0732">Signal</keyword>
<protein>
    <recommendedName>
        <fullName evidence="7">Hydrophobin</fullName>
    </recommendedName>
</protein>
<comment type="subcellular location">
    <subcellularLocation>
        <location evidence="1 7">Secreted</location>
        <location evidence="1 7">Cell wall</location>
    </subcellularLocation>
</comment>
<sequence>MFSRIFIAALVALPMIVSATPTPSHHDGGDCNVGELHCCEHTSNMGPTGASAGGLLGIPLNLLPQIGMNCDPISVLGVGGNNCAAQPVCCQQTAFSGLLNLFNCSPINLNL</sequence>
<accession>A0A8H5G3Z7</accession>
<feature type="signal peptide" evidence="7">
    <location>
        <begin position="1"/>
        <end position="19"/>
    </location>
</feature>
<dbReference type="Pfam" id="PF01185">
    <property type="entry name" value="Hydrophobin"/>
    <property type="match status" value="1"/>
</dbReference>
<dbReference type="EMBL" id="JAACJO010000005">
    <property type="protein sequence ID" value="KAF5358009.1"/>
    <property type="molecule type" value="Genomic_DNA"/>
</dbReference>
<organism evidence="8 9">
    <name type="scientific">Leucocoprinus leucothites</name>
    <dbReference type="NCBI Taxonomy" id="201217"/>
    <lineage>
        <taxon>Eukaryota</taxon>
        <taxon>Fungi</taxon>
        <taxon>Dikarya</taxon>
        <taxon>Basidiomycota</taxon>
        <taxon>Agaricomycotina</taxon>
        <taxon>Agaricomycetes</taxon>
        <taxon>Agaricomycetidae</taxon>
        <taxon>Agaricales</taxon>
        <taxon>Agaricineae</taxon>
        <taxon>Agaricaceae</taxon>
        <taxon>Leucocoprinus</taxon>
    </lineage>
</organism>
<dbReference type="OrthoDB" id="4225815at2759"/>
<evidence type="ECO:0000313" key="8">
    <source>
        <dbReference type="EMBL" id="KAF5358009.1"/>
    </source>
</evidence>
<dbReference type="Proteomes" id="UP000559027">
    <property type="component" value="Unassembled WGS sequence"/>
</dbReference>
<keyword evidence="3 7" id="KW-0134">Cell wall</keyword>
<evidence type="ECO:0000256" key="1">
    <source>
        <dbReference type="ARBA" id="ARBA00004191"/>
    </source>
</evidence>
<dbReference type="PROSITE" id="PS00956">
    <property type="entry name" value="HYDROPHOBIN"/>
    <property type="match status" value="1"/>
</dbReference>
<dbReference type="SMART" id="SM00075">
    <property type="entry name" value="HYDRO"/>
    <property type="match status" value="1"/>
</dbReference>
<dbReference type="AlphaFoldDB" id="A0A8H5G3Z7"/>
<keyword evidence="4 7" id="KW-0964">Secreted</keyword>
<dbReference type="InterPro" id="IPR001338">
    <property type="entry name" value="Class_I_Hydrophobin"/>
</dbReference>
<keyword evidence="9" id="KW-1185">Reference proteome</keyword>
<dbReference type="InterPro" id="IPR019778">
    <property type="entry name" value="Class_I_Hydrophobin_CS"/>
</dbReference>
<gene>
    <name evidence="8" type="ORF">D9756_001287</name>
</gene>
<keyword evidence="6 7" id="KW-1015">Disulfide bond</keyword>
<comment type="similarity">
    <text evidence="2 7">Belongs to the fungal hydrophobin family.</text>
</comment>
<dbReference type="GO" id="GO:0009277">
    <property type="term" value="C:fungal-type cell wall"/>
    <property type="evidence" value="ECO:0007669"/>
    <property type="project" value="InterPro"/>
</dbReference>
<evidence type="ECO:0000256" key="5">
    <source>
        <dbReference type="ARBA" id="ARBA00022729"/>
    </source>
</evidence>
<proteinExistence type="inferred from homology"/>
<reference evidence="8 9" key="1">
    <citation type="journal article" date="2020" name="ISME J.">
        <title>Uncovering the hidden diversity of litter-decomposition mechanisms in mushroom-forming fungi.</title>
        <authorList>
            <person name="Floudas D."/>
            <person name="Bentzer J."/>
            <person name="Ahren D."/>
            <person name="Johansson T."/>
            <person name="Persson P."/>
            <person name="Tunlid A."/>
        </authorList>
    </citation>
    <scope>NUCLEOTIDE SEQUENCE [LARGE SCALE GENOMIC DNA]</scope>
    <source>
        <strain evidence="8 9">CBS 146.42</strain>
    </source>
</reference>